<dbReference type="Proteomes" id="UP000237246">
    <property type="component" value="Unassembled WGS sequence"/>
</dbReference>
<evidence type="ECO:0000313" key="1">
    <source>
        <dbReference type="EMBL" id="POI21489.1"/>
    </source>
</evidence>
<name>A0A2P4SBJ8_BAMTH</name>
<evidence type="ECO:0000313" key="2">
    <source>
        <dbReference type="Proteomes" id="UP000237246"/>
    </source>
</evidence>
<keyword evidence="2" id="KW-1185">Reference proteome</keyword>
<organism evidence="1 2">
    <name type="scientific">Bambusicola thoracicus</name>
    <name type="common">Chinese bamboo-partridge</name>
    <name type="synonym">Perdix thoracica</name>
    <dbReference type="NCBI Taxonomy" id="9083"/>
    <lineage>
        <taxon>Eukaryota</taxon>
        <taxon>Metazoa</taxon>
        <taxon>Chordata</taxon>
        <taxon>Craniata</taxon>
        <taxon>Vertebrata</taxon>
        <taxon>Euteleostomi</taxon>
        <taxon>Archelosauria</taxon>
        <taxon>Archosauria</taxon>
        <taxon>Dinosauria</taxon>
        <taxon>Saurischia</taxon>
        <taxon>Theropoda</taxon>
        <taxon>Coelurosauria</taxon>
        <taxon>Aves</taxon>
        <taxon>Neognathae</taxon>
        <taxon>Galloanserae</taxon>
        <taxon>Galliformes</taxon>
        <taxon>Phasianidae</taxon>
        <taxon>Perdicinae</taxon>
        <taxon>Bambusicola</taxon>
    </lineage>
</organism>
<comment type="caution">
    <text evidence="1">The sequence shown here is derived from an EMBL/GenBank/DDBJ whole genome shotgun (WGS) entry which is preliminary data.</text>
</comment>
<protein>
    <submittedName>
        <fullName evidence="1">Uncharacterized protein</fullName>
    </submittedName>
</protein>
<dbReference type="EMBL" id="PPHD01068710">
    <property type="protein sequence ID" value="POI21489.1"/>
    <property type="molecule type" value="Genomic_DNA"/>
</dbReference>
<sequence>MKMHTSGKTIGMMTT</sequence>
<accession>A0A2P4SBJ8</accession>
<reference evidence="1 2" key="1">
    <citation type="submission" date="2018-01" db="EMBL/GenBank/DDBJ databases">
        <title>Comparison of the Chinese Bamboo Partridge and Red Junglefowl genome sequences highlights the importance of demography in genome evolution.</title>
        <authorList>
            <person name="Tiley G.P."/>
            <person name="Kimball R.T."/>
            <person name="Braun E.L."/>
            <person name="Burleigh J.G."/>
        </authorList>
    </citation>
    <scope>NUCLEOTIDE SEQUENCE [LARGE SCALE GENOMIC DNA]</scope>
    <source>
        <strain evidence="1">RTK389</strain>
        <tissue evidence="1">Blood</tissue>
    </source>
</reference>
<proteinExistence type="predicted"/>
<gene>
    <name evidence="1" type="ORF">CIB84_014763</name>
</gene>